<gene>
    <name evidence="2" type="ORF">SAMN07250955_1151</name>
</gene>
<dbReference type="AlphaFoldDB" id="A0A212RUS3"/>
<accession>A0A212RUS3</accession>
<feature type="non-terminal residue" evidence="2">
    <location>
        <position position="1"/>
    </location>
</feature>
<dbReference type="RefSeq" id="WP_165769655.1">
    <property type="nucleotide sequence ID" value="NZ_FYEH01000015.1"/>
</dbReference>
<keyword evidence="3" id="KW-1185">Reference proteome</keyword>
<dbReference type="EMBL" id="FYEH01000015">
    <property type="protein sequence ID" value="SNB76308.1"/>
    <property type="molecule type" value="Genomic_DNA"/>
</dbReference>
<feature type="region of interest" description="Disordered" evidence="1">
    <location>
        <begin position="39"/>
        <end position="59"/>
    </location>
</feature>
<proteinExistence type="predicted"/>
<dbReference type="Proteomes" id="UP000197065">
    <property type="component" value="Unassembled WGS sequence"/>
</dbReference>
<reference evidence="2 3" key="1">
    <citation type="submission" date="2017-06" db="EMBL/GenBank/DDBJ databases">
        <authorList>
            <person name="Kim H.J."/>
            <person name="Triplett B.A."/>
        </authorList>
    </citation>
    <scope>NUCLEOTIDE SEQUENCE [LARGE SCALE GENOMIC DNA]</scope>
    <source>
        <strain evidence="2 3">B29T1</strain>
    </source>
</reference>
<evidence type="ECO:0000313" key="2">
    <source>
        <dbReference type="EMBL" id="SNB76308.1"/>
    </source>
</evidence>
<protein>
    <submittedName>
        <fullName evidence="2">Uncharacterized protein</fullName>
    </submittedName>
</protein>
<evidence type="ECO:0000313" key="3">
    <source>
        <dbReference type="Proteomes" id="UP000197065"/>
    </source>
</evidence>
<organism evidence="2 3">
    <name type="scientific">Arboricoccus pini</name>
    <dbReference type="NCBI Taxonomy" id="1963835"/>
    <lineage>
        <taxon>Bacteria</taxon>
        <taxon>Pseudomonadati</taxon>
        <taxon>Pseudomonadota</taxon>
        <taxon>Alphaproteobacteria</taxon>
        <taxon>Geminicoccales</taxon>
        <taxon>Geminicoccaceae</taxon>
        <taxon>Arboricoccus</taxon>
    </lineage>
</organism>
<name>A0A212RUS3_9PROT</name>
<evidence type="ECO:0000256" key="1">
    <source>
        <dbReference type="SAM" id="MobiDB-lite"/>
    </source>
</evidence>
<sequence length="59" mass="6503">LTPVRAYLSWLRGQVAKLQDQGVQIDAIVEATDSASRTYKGSFPMGSATRPRLKQPEGR</sequence>